<dbReference type="AlphaFoldDB" id="A0ABD0Y6S7"/>
<evidence type="ECO:0000313" key="2">
    <source>
        <dbReference type="Proteomes" id="UP001558652"/>
    </source>
</evidence>
<comment type="caution">
    <text evidence="1">The sequence shown here is derived from an EMBL/GenBank/DDBJ whole genome shotgun (WGS) entry which is preliminary data.</text>
</comment>
<proteinExistence type="predicted"/>
<sequence>MASRGRNMFSRMGKQEATGRDWLRLQSGSEAFYWDGFPLFARTSGDIAQIRTAIYGRYYYHSTARSGRPQGKSLDRLRHRGHLRAHSICQQHKNPKVVDMVSGWGRNVVKLNGRTRLTYERERYMDTFGLVDTDYPPFAPRMEVVKMVLKGFRYGKKGLITPTNFEMQYKENSRSEVTVFVREFADCDDPGTNEFRVVGNKIRKVNRTTYLYSGVLVLPREINDDYKVLPYRPLSCPVCQDRCIRVQCIPRLCADIRRYTPD</sequence>
<evidence type="ECO:0000313" key="1">
    <source>
        <dbReference type="EMBL" id="KAL1122724.1"/>
    </source>
</evidence>
<gene>
    <name evidence="1" type="ORF">AAG570_003051</name>
</gene>
<keyword evidence="2" id="KW-1185">Reference proteome</keyword>
<organism evidence="1 2">
    <name type="scientific">Ranatra chinensis</name>
    <dbReference type="NCBI Taxonomy" id="642074"/>
    <lineage>
        <taxon>Eukaryota</taxon>
        <taxon>Metazoa</taxon>
        <taxon>Ecdysozoa</taxon>
        <taxon>Arthropoda</taxon>
        <taxon>Hexapoda</taxon>
        <taxon>Insecta</taxon>
        <taxon>Pterygota</taxon>
        <taxon>Neoptera</taxon>
        <taxon>Paraneoptera</taxon>
        <taxon>Hemiptera</taxon>
        <taxon>Heteroptera</taxon>
        <taxon>Panheteroptera</taxon>
        <taxon>Nepomorpha</taxon>
        <taxon>Nepidae</taxon>
        <taxon>Ranatrinae</taxon>
        <taxon>Ranatra</taxon>
    </lineage>
</organism>
<protein>
    <submittedName>
        <fullName evidence="1">Uncharacterized protein</fullName>
    </submittedName>
</protein>
<dbReference type="Proteomes" id="UP001558652">
    <property type="component" value="Unassembled WGS sequence"/>
</dbReference>
<name>A0ABD0Y6S7_9HEMI</name>
<dbReference type="EMBL" id="JBFDAA010000013">
    <property type="protein sequence ID" value="KAL1122724.1"/>
    <property type="molecule type" value="Genomic_DNA"/>
</dbReference>
<reference evidence="1 2" key="1">
    <citation type="submission" date="2024-07" db="EMBL/GenBank/DDBJ databases">
        <title>Chromosome-level genome assembly of the water stick insect Ranatra chinensis (Heteroptera: Nepidae).</title>
        <authorList>
            <person name="Liu X."/>
        </authorList>
    </citation>
    <scope>NUCLEOTIDE SEQUENCE [LARGE SCALE GENOMIC DNA]</scope>
    <source>
        <strain evidence="1">Cailab_2021Rc</strain>
        <tissue evidence="1">Muscle</tissue>
    </source>
</reference>
<accession>A0ABD0Y6S7</accession>